<dbReference type="Pfam" id="PF07690">
    <property type="entry name" value="MFS_1"/>
    <property type="match status" value="1"/>
</dbReference>
<dbReference type="GO" id="GO:0005886">
    <property type="term" value="C:plasma membrane"/>
    <property type="evidence" value="ECO:0007669"/>
    <property type="project" value="UniProtKB-SubCell"/>
</dbReference>
<keyword evidence="4 7" id="KW-0812">Transmembrane</keyword>
<keyword evidence="3" id="KW-1003">Cell membrane</keyword>
<feature type="domain" description="Major facilitator superfamily (MFS) profile" evidence="8">
    <location>
        <begin position="18"/>
        <end position="408"/>
    </location>
</feature>
<feature type="transmembrane region" description="Helical" evidence="7">
    <location>
        <begin position="156"/>
        <end position="172"/>
    </location>
</feature>
<evidence type="ECO:0000313" key="10">
    <source>
        <dbReference type="Proteomes" id="UP000186535"/>
    </source>
</evidence>
<organism evidence="9 10">
    <name type="scientific">Bacillus cereus</name>
    <dbReference type="NCBI Taxonomy" id="1396"/>
    <lineage>
        <taxon>Bacteria</taxon>
        <taxon>Bacillati</taxon>
        <taxon>Bacillota</taxon>
        <taxon>Bacilli</taxon>
        <taxon>Bacillales</taxon>
        <taxon>Bacillaceae</taxon>
        <taxon>Bacillus</taxon>
        <taxon>Bacillus cereus group</taxon>
    </lineage>
</organism>
<name>A0A1C4CL59_BACCE</name>
<feature type="transmembrane region" description="Helical" evidence="7">
    <location>
        <begin position="269"/>
        <end position="288"/>
    </location>
</feature>
<dbReference type="Proteomes" id="UP000186535">
    <property type="component" value="Unassembled WGS sequence"/>
</dbReference>
<dbReference type="EMBL" id="MPON01000001">
    <property type="protein sequence ID" value="OKA40427.1"/>
    <property type="molecule type" value="Genomic_DNA"/>
</dbReference>
<evidence type="ECO:0000256" key="7">
    <source>
        <dbReference type="SAM" id="Phobius"/>
    </source>
</evidence>
<feature type="transmembrane region" description="Helical" evidence="7">
    <location>
        <begin position="178"/>
        <end position="198"/>
    </location>
</feature>
<dbReference type="Gene3D" id="1.20.1250.20">
    <property type="entry name" value="MFS general substrate transporter like domains"/>
    <property type="match status" value="1"/>
</dbReference>
<feature type="transmembrane region" description="Helical" evidence="7">
    <location>
        <begin position="111"/>
        <end position="135"/>
    </location>
</feature>
<evidence type="ECO:0000259" key="8">
    <source>
        <dbReference type="PROSITE" id="PS50850"/>
    </source>
</evidence>
<feature type="transmembrane region" description="Helical" evidence="7">
    <location>
        <begin position="84"/>
        <end position="105"/>
    </location>
</feature>
<feature type="transmembrane region" description="Helical" evidence="7">
    <location>
        <begin position="232"/>
        <end position="257"/>
    </location>
</feature>
<reference evidence="9 10" key="1">
    <citation type="submission" date="2016-11" db="EMBL/GenBank/DDBJ databases">
        <title>Identification of Bacillus cereus isolated from egg-white.</title>
        <authorList>
            <person name="Soni A."/>
            <person name="Oey I."/>
            <person name="Silcock P."/>
            <person name="Bremer P."/>
        </authorList>
    </citation>
    <scope>NUCLEOTIDE SEQUENCE [LARGE SCALE GENOMIC DNA]</scope>
    <source>
        <strain evidence="9 10">NZAS03</strain>
    </source>
</reference>
<feature type="transmembrane region" description="Helical" evidence="7">
    <location>
        <begin position="21"/>
        <end position="45"/>
    </location>
</feature>
<sequence>MKFILERKLTVKTTFSKEYKIFIFGLLISRIGDSLYTFALPWIAYQLTGSAVIMSSLFAINVLPIILFGPLVGVIIDRYDRKKLLWIADITNIILVSLVPILHALHLLEIWHLYVIAFILAVMSMLFDVTTVTVIPHIAGASLTKANSFYQMVNQLASFFGPMIAGIFISFIGGFQVLWINVLSFISTLVAVMLLPTIKTVNSKNKDKNTHPNVLSDLFSGFKWLKNDRLNIALSFQAMIGNFGASAVLGVFMYYLLSTLQLTPEQSGFNYSLIGIGGILGSLIAVPLEKRLQRGLLIPLLLFIGAIGLTFALWSTYWFAPGIAFGIAMTCNIAWNIIVATVRQETVPSNMQGRVLGFSRVLTRLAMPLGALVGGIISAYNPVLVFALAAFTKLLEVVIALYSPIRKL</sequence>
<dbReference type="PANTHER" id="PTHR43266:SF2">
    <property type="entry name" value="MAJOR FACILITATOR SUPERFAMILY (MFS) PROFILE DOMAIN-CONTAINING PROTEIN"/>
    <property type="match status" value="1"/>
</dbReference>
<keyword evidence="5 7" id="KW-1133">Transmembrane helix</keyword>
<accession>A0A1C4CL59</accession>
<dbReference type="PROSITE" id="PS50850">
    <property type="entry name" value="MFS"/>
    <property type="match status" value="1"/>
</dbReference>
<evidence type="ECO:0000313" key="9">
    <source>
        <dbReference type="EMBL" id="OKA40427.1"/>
    </source>
</evidence>
<evidence type="ECO:0000256" key="4">
    <source>
        <dbReference type="ARBA" id="ARBA00022692"/>
    </source>
</evidence>
<protein>
    <submittedName>
        <fullName evidence="9">MFS transporter</fullName>
    </submittedName>
</protein>
<evidence type="ECO:0000256" key="5">
    <source>
        <dbReference type="ARBA" id="ARBA00022989"/>
    </source>
</evidence>
<feature type="transmembrane region" description="Helical" evidence="7">
    <location>
        <begin position="361"/>
        <end position="380"/>
    </location>
</feature>
<keyword evidence="6 7" id="KW-0472">Membrane</keyword>
<comment type="caution">
    <text evidence="9">The sequence shown here is derived from an EMBL/GenBank/DDBJ whole genome shotgun (WGS) entry which is preliminary data.</text>
</comment>
<feature type="transmembrane region" description="Helical" evidence="7">
    <location>
        <begin position="295"/>
        <end position="314"/>
    </location>
</feature>
<feature type="transmembrane region" description="Helical" evidence="7">
    <location>
        <begin position="386"/>
        <end position="405"/>
    </location>
</feature>
<comment type="subcellular location">
    <subcellularLocation>
        <location evidence="1">Cell membrane</location>
        <topology evidence="1">Multi-pass membrane protein</topology>
    </subcellularLocation>
</comment>
<feature type="transmembrane region" description="Helical" evidence="7">
    <location>
        <begin position="51"/>
        <end position="72"/>
    </location>
</feature>
<dbReference type="InterPro" id="IPR036259">
    <property type="entry name" value="MFS_trans_sf"/>
</dbReference>
<evidence type="ECO:0000256" key="1">
    <source>
        <dbReference type="ARBA" id="ARBA00004651"/>
    </source>
</evidence>
<dbReference type="InterPro" id="IPR011701">
    <property type="entry name" value="MFS"/>
</dbReference>
<proteinExistence type="predicted"/>
<gene>
    <name evidence="9" type="ORF">BJR07_00510</name>
</gene>
<dbReference type="CDD" id="cd06173">
    <property type="entry name" value="MFS_MefA_like"/>
    <property type="match status" value="1"/>
</dbReference>
<evidence type="ECO:0000256" key="2">
    <source>
        <dbReference type="ARBA" id="ARBA00022448"/>
    </source>
</evidence>
<dbReference type="InterPro" id="IPR020846">
    <property type="entry name" value="MFS_dom"/>
</dbReference>
<keyword evidence="2" id="KW-0813">Transport</keyword>
<feature type="transmembrane region" description="Helical" evidence="7">
    <location>
        <begin position="320"/>
        <end position="340"/>
    </location>
</feature>
<dbReference type="PANTHER" id="PTHR43266">
    <property type="entry name" value="MACROLIDE-EFFLUX PROTEIN"/>
    <property type="match status" value="1"/>
</dbReference>
<evidence type="ECO:0000256" key="6">
    <source>
        <dbReference type="ARBA" id="ARBA00023136"/>
    </source>
</evidence>
<dbReference type="GO" id="GO:0022857">
    <property type="term" value="F:transmembrane transporter activity"/>
    <property type="evidence" value="ECO:0007669"/>
    <property type="project" value="InterPro"/>
</dbReference>
<dbReference type="RefSeq" id="WP_073515103.1">
    <property type="nucleotide sequence ID" value="NZ_MPOM01000003.1"/>
</dbReference>
<dbReference type="SUPFAM" id="SSF103473">
    <property type="entry name" value="MFS general substrate transporter"/>
    <property type="match status" value="1"/>
</dbReference>
<dbReference type="AlphaFoldDB" id="A0A1C4CL59"/>
<evidence type="ECO:0000256" key="3">
    <source>
        <dbReference type="ARBA" id="ARBA00022475"/>
    </source>
</evidence>